<feature type="compositionally biased region" description="Basic residues" evidence="1">
    <location>
        <begin position="464"/>
        <end position="478"/>
    </location>
</feature>
<evidence type="ECO:0000313" key="3">
    <source>
        <dbReference type="EMBL" id="CAD8121949.1"/>
    </source>
</evidence>
<evidence type="ECO:0000313" key="4">
    <source>
        <dbReference type="Proteomes" id="UP000692954"/>
    </source>
</evidence>
<evidence type="ECO:0000256" key="1">
    <source>
        <dbReference type="SAM" id="MobiDB-lite"/>
    </source>
</evidence>
<reference evidence="3" key="1">
    <citation type="submission" date="2021-01" db="EMBL/GenBank/DDBJ databases">
        <authorList>
            <consortium name="Genoscope - CEA"/>
            <person name="William W."/>
        </authorList>
    </citation>
    <scope>NUCLEOTIDE SEQUENCE</scope>
</reference>
<comment type="caution">
    <text evidence="3">The sequence shown here is derived from an EMBL/GenBank/DDBJ whole genome shotgun (WGS) entry which is preliminary data.</text>
</comment>
<feature type="compositionally biased region" description="Basic and acidic residues" evidence="1">
    <location>
        <begin position="582"/>
        <end position="591"/>
    </location>
</feature>
<dbReference type="InterPro" id="IPR052828">
    <property type="entry name" value="NELF-A_domain"/>
</dbReference>
<feature type="compositionally biased region" description="Basic and acidic residues" evidence="1">
    <location>
        <begin position="348"/>
        <end position="360"/>
    </location>
</feature>
<protein>
    <submittedName>
        <fullName evidence="3">Uncharacterized protein</fullName>
    </submittedName>
</protein>
<keyword evidence="2" id="KW-0732">Signal</keyword>
<dbReference type="OrthoDB" id="296092at2759"/>
<keyword evidence="4" id="KW-1185">Reference proteome</keyword>
<feature type="compositionally biased region" description="Acidic residues" evidence="1">
    <location>
        <begin position="317"/>
        <end position="347"/>
    </location>
</feature>
<feature type="signal peptide" evidence="2">
    <location>
        <begin position="1"/>
        <end position="16"/>
    </location>
</feature>
<name>A0A8S1R2V1_9CILI</name>
<dbReference type="Proteomes" id="UP000692954">
    <property type="component" value="Unassembled WGS sequence"/>
</dbReference>
<feature type="compositionally biased region" description="Basic residues" evidence="1">
    <location>
        <begin position="558"/>
        <end position="581"/>
    </location>
</feature>
<proteinExistence type="predicted"/>
<feature type="chain" id="PRO_5035717238" evidence="2">
    <location>
        <begin position="17"/>
        <end position="2796"/>
    </location>
</feature>
<sequence length="2796" mass="323835">MKKLLLLLLLATLSLGEICVIRVGMTYNEARDLEISRFNCYMNFDGTIEALTRWIDIIEHREQVINDLDVLAKMIKIIESAKQATTVIREYERNKPSFKVFLQNEWTSCRIEDAYDYVQRLNAQRSKEERVALANQIINYLRNAERQIYGYVDSCRNVRLTTHLKQKIAQLKALKQVCEQELKKQSPRDLIIESDEDDVVYYFEEQANDDQYDYVYVYEDEMEAEFPVDDSEPQVYKLPQNPKVTKSTVIKTREIYGSQKDTSKVVDAHSTYGPIEYIRSGVGEECEYYGDTVNQPEPDYVDGMEETEEHPQVNDEPVPDDQKDTEEEVVINEETTTEEVVQDDPVPDDNKITEEESKDTTEDDPVPDDEKITEETAEDEPVPDDEKITEEATEDEPVPDDEKITEETIEDEPVPDDEKITEEIIEDEPVPDDEKITEEEVTIEITEETLEEIVTDDKVDDNKKKVKPQRKQKNKKEGKKAEVITKKKKNEQKKSDEKKTTVKKQENNSKKSKVVSDTKKKNKESVVEDKKVDKKDDIPQDEKKENGEEDGEICVPQFRKKPKKVLKKVKRSGPRRKTGQKTRKEARQEKKMAKKQPLPAVCYGNKNYVEEIVGEEVIESYNKGANYLALENQLDDVVDEDKQVDQSEHDRSIKLTSVKEEFNVNEPTQFQPPKHRASSGRVQEKKAIAVNTKYFNSDFDGDPTQVFEFEDRALLQDASEYGYGYWMRFSEHSVKQHAREEGQYYFLSRMTTNEEYQDFSFYGDRTLALFLYDNSFVFSTYDITTQSKTKDTNVVLNENMDSIWYFVAYTYSSQQRKVVGYIVKYGEGASKYRIEIDAQHVPPTYAKFIFGGKHMDYLGLNGQFANIFYDVDAPAFIDGDESLEETIKTLSNMPQQLPILIEETIITKPILISGNEKGEHFHFDPQESQLLIEEYAVAFWFRWVDDLKVDEPNAFQLINLRSNKVRTQGKGVLGDRALEVHHIYGGGIKSNVYFNTYSVYGNRGKGSVNILKSIESVEYVWTYVYFGYKDSRAYGALIKPQVTGEVKFEGVYHKQVNHLSVTVGGDETISAFNGKIAFVGIYLGEGSYREGLDFQTTFNYGEGVMGVYQVGKPVTYLGVDQNRYIEYDQQENVVDKIIIHDENGMKINGQSEYAFGLWTRWLTTLPKYLSKRSPVHNIAKVGTQGYIIESVDGKWVRANGGRAQTLKDITLACVLTQESYEFQTLSLKDDIPYINLEGQWNYVYFGYKRYGDKGVAKGYIQFGVDGEIEEVAFNVYHDFLIEYVEFIVGKTSAPLFNGEIARVTFSFGPGAFVPNKDTLKVYTQNSLPEKAQIHPVTRQTLQLFGSAITIAEDPIQFEFDKYQGAEEYSISGWVRWSGSLVTGQESHVITLAQKRLLDLDGNKEETLQIIRGDSLYRFITYTNNGKLIPAEQEFHEYADQWTYLYYGYSKQKLKTYGYVRFAFSNAEFTQENISHFYLAVFSIMVGHQRQSYVDFVGQMKTWVVNVGFGAYREGNFEEDENIKIHFGFISGADHIKQAGQEAHHEEKILECATQEEEPPMQIHFQQSSTLQLHGVSEYGYGFWLRYQFFGNKQKIYTQPQLMGIARLTTNKDYKDFDNPGDRVLLVLMGRKTFSFGTYDVTTKANNVGGDLEYKRETEGEWQYLYFSYKRYTQQEGHAIAFTQFKDHTEGLKMDVLHSLLTNYLYFSVGHAGKYYANFNGQITKVRFNLGPGSFIENKADLLSRIKTKDTIPDVEQVSKNIEILSGIHDVRKLDEKHHLTKYNQEVREYGVQLWFRWFKSQKSTQLMYRLTSNGEESLGDAQKIGDRTLVLCHTDGLEFSTYNLGEKTVQLNNAYGVQISKQNQEVWTFVYFAYSKESQQIVYYINTEDNEQHGLESALHAVSSNYWFYLAKDALLNSYDSRLAQVVLNLGNGAFRKDNFKGLMVFLQSPKLFNPNAKLQWDYEEDELVLDSQDAEKQGVTIRIAEPNQKIESIQEYSVGLWIRFLQAWPSRLWNIPSEMQIFRLTSNEELENGKIVIGDRVLSSYLVHDNFQFGAYDINEDAPNEISTISYNQLEGRWHYIYAGYKRSIQEAIYYVYDGEHIQKTKNEQLLQRPLNEWIKLILGGEKNVPGFHGLLSQISAHLGKEAYIDDEEQLLKAIESSYALPLELTVGYIQKQKKGQVELEQYKSQELTQLQGIGEYAISGWFKIAEVQTKIEGEITSPCQILFRLTNNNEEHLFDRKIQGDRTLYAQVCTSDTVKVSTYSIAGLKDWNEAKFLEAKAEMGNSKRAWTYFYMSYSEEKREVATLLKLFEKDVPIVFKDIQHFVANNMFIYLGKDQFSRKFQGEQHKWELLFGSGSHTYNEEIMPNLRYIIKNKKNMWFMKEDKKIESKLQQTFNTEVESVDEYAVGMWTRWLIAFPNTLTERSDTHTIFRFSQTTEYQDKAELGNRALSAFLKKGFYEFSTYDLSAPNNAVDAKINYENLEGEWNYIYASYKNKQFYGLIIFKDREHVEQIQLDVTHFVFTGYASLVLAANEFGYKAFHGWIYDPRVFLGVGAFLNNAETIVEMVNKLHRKIPICSQSSEGFSWPVKMLDTTNWDDLDEKKNELKYQFDDKQEMLSYSLGFWYQNAPLLPEMENEFRGLLRLTSNNEEVGQDNQFIGDRTLALFTKINEIVAATYTIKDPSFESLEHSFPIKPYQWTFVYFGYHQNEVRAYVLQPAGIQEHTQQATHMIPNKLYLHLVNDIGRPSFWGKLYGLKLNFGDGSYLEKPQQLIDRWPFDPNKITLTKQETGTKE</sequence>
<dbReference type="PANTHER" id="PTHR13328:SF4">
    <property type="entry name" value="NEGATIVE ELONGATION FACTOR A"/>
    <property type="match status" value="1"/>
</dbReference>
<feature type="compositionally biased region" description="Acidic residues" evidence="1">
    <location>
        <begin position="423"/>
        <end position="454"/>
    </location>
</feature>
<organism evidence="3 4">
    <name type="scientific">Paramecium sonneborni</name>
    <dbReference type="NCBI Taxonomy" id="65129"/>
    <lineage>
        <taxon>Eukaryota</taxon>
        <taxon>Sar</taxon>
        <taxon>Alveolata</taxon>
        <taxon>Ciliophora</taxon>
        <taxon>Intramacronucleata</taxon>
        <taxon>Oligohymenophorea</taxon>
        <taxon>Peniculida</taxon>
        <taxon>Parameciidae</taxon>
        <taxon>Paramecium</taxon>
    </lineage>
</organism>
<dbReference type="EMBL" id="CAJJDN010000135">
    <property type="protein sequence ID" value="CAD8121949.1"/>
    <property type="molecule type" value="Genomic_DNA"/>
</dbReference>
<dbReference type="PANTHER" id="PTHR13328">
    <property type="entry name" value="NEGATIVE ELONGATION FACTOR A NELF-A"/>
    <property type="match status" value="1"/>
</dbReference>
<gene>
    <name evidence="3" type="ORF">PSON_ATCC_30995.1.T1350092</name>
</gene>
<feature type="region of interest" description="Disordered" evidence="1">
    <location>
        <begin position="288"/>
        <end position="597"/>
    </location>
</feature>
<feature type="compositionally biased region" description="Acidic residues" evidence="1">
    <location>
        <begin position="299"/>
        <end position="308"/>
    </location>
</feature>
<evidence type="ECO:0000256" key="2">
    <source>
        <dbReference type="SAM" id="SignalP"/>
    </source>
</evidence>
<feature type="compositionally biased region" description="Basic and acidic residues" evidence="1">
    <location>
        <begin position="492"/>
        <end position="546"/>
    </location>
</feature>
<accession>A0A8S1R2V1</accession>